<organism evidence="3 4">
    <name type="scientific">Porcisia hertigi</name>
    <dbReference type="NCBI Taxonomy" id="2761500"/>
    <lineage>
        <taxon>Eukaryota</taxon>
        <taxon>Discoba</taxon>
        <taxon>Euglenozoa</taxon>
        <taxon>Kinetoplastea</taxon>
        <taxon>Metakinetoplastina</taxon>
        <taxon>Trypanosomatida</taxon>
        <taxon>Trypanosomatidae</taxon>
        <taxon>Leishmaniinae</taxon>
        <taxon>Porcisia</taxon>
    </lineage>
</organism>
<feature type="transmembrane region" description="Helical" evidence="1">
    <location>
        <begin position="104"/>
        <end position="123"/>
    </location>
</feature>
<evidence type="ECO:0000259" key="2">
    <source>
        <dbReference type="PROSITE" id="PS50255"/>
    </source>
</evidence>
<protein>
    <recommendedName>
        <fullName evidence="2">Cytochrome b5 heme-binding domain-containing protein</fullName>
    </recommendedName>
</protein>
<proteinExistence type="predicted"/>
<keyword evidence="1" id="KW-0472">Membrane</keyword>
<keyword evidence="1" id="KW-1133">Transmembrane helix</keyword>
<feature type="domain" description="Cytochrome b5 heme-binding" evidence="2">
    <location>
        <begin position="1"/>
        <end position="87"/>
    </location>
</feature>
<comment type="caution">
    <text evidence="3">The sequence shown here is derived from an EMBL/GenBank/DDBJ whole genome shotgun (WGS) entry which is preliminary data.</text>
</comment>
<keyword evidence="1" id="KW-0812">Transmembrane</keyword>
<evidence type="ECO:0000313" key="4">
    <source>
        <dbReference type="Proteomes" id="UP000674318"/>
    </source>
</evidence>
<reference evidence="3 4" key="1">
    <citation type="submission" date="2021-02" db="EMBL/GenBank/DDBJ databases">
        <title>Porcisia hertigi Genome sequencing and assembly.</title>
        <authorList>
            <person name="Almutairi H."/>
            <person name="Gatherer D."/>
        </authorList>
    </citation>
    <scope>NUCLEOTIDE SEQUENCE [LARGE SCALE GENOMIC DNA]</scope>
    <source>
        <strain evidence="3 4">C119</strain>
    </source>
</reference>
<name>A0A836L450_9TRYP</name>
<keyword evidence="4" id="KW-1185">Reference proteome</keyword>
<dbReference type="Pfam" id="PF00173">
    <property type="entry name" value="Cyt-b5"/>
    <property type="match status" value="1"/>
</dbReference>
<dbReference type="PROSITE" id="PS50255">
    <property type="entry name" value="CYTOCHROME_B5_2"/>
    <property type="match status" value="1"/>
</dbReference>
<dbReference type="RefSeq" id="XP_067755052.1">
    <property type="nucleotide sequence ID" value="XM_067899846.1"/>
</dbReference>
<evidence type="ECO:0000313" key="3">
    <source>
        <dbReference type="EMBL" id="KAG5497584.1"/>
    </source>
</evidence>
<dbReference type="InterPro" id="IPR036400">
    <property type="entry name" value="Cyt_B5-like_heme/steroid_sf"/>
</dbReference>
<dbReference type="Gene3D" id="3.10.120.10">
    <property type="entry name" value="Cytochrome b5-like heme/steroid binding domain"/>
    <property type="match status" value="1"/>
</dbReference>
<dbReference type="InterPro" id="IPR001199">
    <property type="entry name" value="Cyt_B5-like_heme/steroid-bd"/>
</dbReference>
<sequence length="130" mass="14776">MSDVATHPVTPSTGAGKTEEFIWHVYDGRTYRVPMSFVRRHPNGPKLLLPYANGDITKAYNEAGHSKKAMRTLSKFLDESISVEELQLLCEKACEWHSQDTWNWYVRVGSLLSVLTVMGAVYVRCKQRSV</sequence>
<dbReference type="OrthoDB" id="260091at2759"/>
<gene>
    <name evidence="3" type="ORF">JKF63_03849</name>
</gene>
<dbReference type="Proteomes" id="UP000674318">
    <property type="component" value="Unassembled WGS sequence"/>
</dbReference>
<accession>A0A836L450</accession>
<dbReference type="KEGG" id="phet:94289923"/>
<dbReference type="GeneID" id="94289923"/>
<dbReference type="EMBL" id="JAFJZO010000031">
    <property type="protein sequence ID" value="KAG5497584.1"/>
    <property type="molecule type" value="Genomic_DNA"/>
</dbReference>
<dbReference type="SUPFAM" id="SSF55856">
    <property type="entry name" value="Cytochrome b5-like heme/steroid binding domain"/>
    <property type="match status" value="1"/>
</dbReference>
<evidence type="ECO:0000256" key="1">
    <source>
        <dbReference type="SAM" id="Phobius"/>
    </source>
</evidence>
<dbReference type="AlphaFoldDB" id="A0A836L450"/>